<accession>A0A4Y2AWQ1</accession>
<sequence>MHGRLHAGPRHRRRAVLLHVWKQVKIARSKVRAVLWMTKEFSSTCSLTAIRTRELMDDFGWHLFGHPPYSPNLAPSLFHLFLHMKTWLATQCFDDDEELHAGVLGWLKSQGAIFYDDGINKLVYRYDKYLNLYRDYVEK</sequence>
<protein>
    <recommendedName>
        <fullName evidence="3">Histone-lysine N-methyltransferase SETMAR</fullName>
    </recommendedName>
</protein>
<dbReference type="InterPro" id="IPR052709">
    <property type="entry name" value="Transposase-MT_Hybrid"/>
</dbReference>
<dbReference type="PANTHER" id="PTHR46060">
    <property type="entry name" value="MARINER MOS1 TRANSPOSASE-LIKE PROTEIN"/>
    <property type="match status" value="1"/>
</dbReference>
<dbReference type="Proteomes" id="UP000499080">
    <property type="component" value="Unassembled WGS sequence"/>
</dbReference>
<dbReference type="InterPro" id="IPR036397">
    <property type="entry name" value="RNaseH_sf"/>
</dbReference>
<keyword evidence="2" id="KW-1185">Reference proteome</keyword>
<dbReference type="AlphaFoldDB" id="A0A4Y2AWQ1"/>
<organism evidence="1 2">
    <name type="scientific">Araneus ventricosus</name>
    <name type="common">Orbweaver spider</name>
    <name type="synonym">Epeira ventricosa</name>
    <dbReference type="NCBI Taxonomy" id="182803"/>
    <lineage>
        <taxon>Eukaryota</taxon>
        <taxon>Metazoa</taxon>
        <taxon>Ecdysozoa</taxon>
        <taxon>Arthropoda</taxon>
        <taxon>Chelicerata</taxon>
        <taxon>Arachnida</taxon>
        <taxon>Araneae</taxon>
        <taxon>Araneomorphae</taxon>
        <taxon>Entelegynae</taxon>
        <taxon>Araneoidea</taxon>
        <taxon>Araneidae</taxon>
        <taxon>Araneus</taxon>
    </lineage>
</organism>
<dbReference type="PANTHER" id="PTHR46060:SF1">
    <property type="entry name" value="MARINER MOS1 TRANSPOSASE-LIKE PROTEIN"/>
    <property type="match status" value="1"/>
</dbReference>
<dbReference type="GO" id="GO:0003676">
    <property type="term" value="F:nucleic acid binding"/>
    <property type="evidence" value="ECO:0007669"/>
    <property type="project" value="InterPro"/>
</dbReference>
<gene>
    <name evidence="1" type="ORF">AVEN_118663_1</name>
</gene>
<evidence type="ECO:0000313" key="1">
    <source>
        <dbReference type="EMBL" id="GBL84280.1"/>
    </source>
</evidence>
<dbReference type="Gene3D" id="3.30.420.10">
    <property type="entry name" value="Ribonuclease H-like superfamily/Ribonuclease H"/>
    <property type="match status" value="1"/>
</dbReference>
<dbReference type="EMBL" id="BGPR01000036">
    <property type="protein sequence ID" value="GBL84280.1"/>
    <property type="molecule type" value="Genomic_DNA"/>
</dbReference>
<dbReference type="OrthoDB" id="10017160at2759"/>
<comment type="caution">
    <text evidence="1">The sequence shown here is derived from an EMBL/GenBank/DDBJ whole genome shotgun (WGS) entry which is preliminary data.</text>
</comment>
<reference evidence="1 2" key="1">
    <citation type="journal article" date="2019" name="Sci. Rep.">
        <title>Orb-weaving spider Araneus ventricosus genome elucidates the spidroin gene catalogue.</title>
        <authorList>
            <person name="Kono N."/>
            <person name="Nakamura H."/>
            <person name="Ohtoshi R."/>
            <person name="Moran D.A.P."/>
            <person name="Shinohara A."/>
            <person name="Yoshida Y."/>
            <person name="Fujiwara M."/>
            <person name="Mori M."/>
            <person name="Tomita M."/>
            <person name="Arakawa K."/>
        </authorList>
    </citation>
    <scope>NUCLEOTIDE SEQUENCE [LARGE SCALE GENOMIC DNA]</scope>
</reference>
<evidence type="ECO:0000313" key="2">
    <source>
        <dbReference type="Proteomes" id="UP000499080"/>
    </source>
</evidence>
<name>A0A4Y2AWQ1_ARAVE</name>
<evidence type="ECO:0008006" key="3">
    <source>
        <dbReference type="Google" id="ProtNLM"/>
    </source>
</evidence>
<proteinExistence type="predicted"/>